<reference evidence="1" key="1">
    <citation type="submission" date="2023-09" db="EMBL/GenBank/DDBJ databases">
        <authorList>
            <consortium name="CW5 consortium"/>
            <person name="Lu C.-W."/>
        </authorList>
    </citation>
    <scope>NUCLEOTIDE SEQUENCE</scope>
    <source>
        <strain evidence="1">KPS</strain>
    </source>
</reference>
<gene>
    <name evidence="1" type="ORF">KPS_001332</name>
</gene>
<dbReference type="Gene3D" id="2.60.40.10">
    <property type="entry name" value="Immunoglobulins"/>
    <property type="match status" value="1"/>
</dbReference>
<evidence type="ECO:0000313" key="1">
    <source>
        <dbReference type="EMBL" id="WMW66720.1"/>
    </source>
</evidence>
<evidence type="ECO:0000313" key="2">
    <source>
        <dbReference type="Proteomes" id="UP001180616"/>
    </source>
</evidence>
<dbReference type="Proteomes" id="UP001180616">
    <property type="component" value="Chromosome"/>
</dbReference>
<protein>
    <recommendedName>
        <fullName evidence="3">Phage protein</fullName>
    </recommendedName>
</protein>
<sequence>MARTTLIQNSFNAGELSPLMAARGDQARYASGCRVLRNMLLHPHGPAFRRPGLRFMGPCADETAPPRLVPFVFNEEQAYVLEFAPERLRVWWRGGLVLGGDGAPLAVPTPYAADHLPTLRWCQSADVLYLVTPHAAPRKLERHGHADWRLVAVNFGPRVATPTGLRSTGAPSGTRQHRYVITAVSVDTGEESLPTAELSVTAGTPAEGSAVNLAWTAVEGASEYRVYKAGGGASVYGLLGTAATGETYADTGRTPDFAEGPPEHRNPFEGTDDYPSSVQFWQQRLCFAGSRSHPQTIWASRTGCYENMDVSRPLQTDDAVTVTIASETVSAVRWMMPARKLLVGTGGGEWTLSGQGSEPFSPLSCLLEFQSARGSAELPPLAVGDGVLAVQRGGRAVRNFRYSLDVDGYSGADQTILAEHMLRGRNIVDWAYQQSPHSVVWCAMDDGTMAGLTLIAEHQVAGWHRHDTGGAVEALCVVPGPPSDPAGGDELWLVVRRDVNGAQRRYIERLDPAFESDTPARAFFVDSGLSYDGPPVAALGGLDHLEGREVSILADGWVHPPRTVAGGRIELDRPASVIHAGLGYASDLVPVTQEFVAGDGPTQGRVRRVGRARVRLYRSSGFKAGPDADHLREELFRTAQDPPGQALPLFDGDREVTLDARLGTQGGLHVRQDDPLPLTVLAVISEVEVGEA</sequence>
<dbReference type="RefSeq" id="WP_309542584.1">
    <property type="nucleotide sequence ID" value="NZ_CP133659.1"/>
</dbReference>
<organism evidence="1 2">
    <name type="scientific">Nitratidesulfovibrio liaohensis</name>
    <dbReference type="NCBI Taxonomy" id="2604158"/>
    <lineage>
        <taxon>Bacteria</taxon>
        <taxon>Pseudomonadati</taxon>
        <taxon>Thermodesulfobacteriota</taxon>
        <taxon>Desulfovibrionia</taxon>
        <taxon>Desulfovibrionales</taxon>
        <taxon>Desulfovibrionaceae</taxon>
        <taxon>Nitratidesulfovibrio</taxon>
    </lineage>
</organism>
<name>A0ABY9R7W4_9BACT</name>
<proteinExistence type="predicted"/>
<dbReference type="EMBL" id="CP133659">
    <property type="protein sequence ID" value="WMW66720.1"/>
    <property type="molecule type" value="Genomic_DNA"/>
</dbReference>
<dbReference type="InterPro" id="IPR013783">
    <property type="entry name" value="Ig-like_fold"/>
</dbReference>
<keyword evidence="2" id="KW-1185">Reference proteome</keyword>
<evidence type="ECO:0008006" key="3">
    <source>
        <dbReference type="Google" id="ProtNLM"/>
    </source>
</evidence>
<accession>A0ABY9R7W4</accession>